<comment type="caution">
    <text evidence="2">The sequence shown here is derived from an EMBL/GenBank/DDBJ whole genome shotgun (WGS) entry which is preliminary data.</text>
</comment>
<dbReference type="RefSeq" id="WP_008063361.1">
    <property type="nucleotide sequence ID" value="NZ_AFHG01000056.1"/>
</dbReference>
<evidence type="ECO:0000313" key="2">
    <source>
        <dbReference type="EMBL" id="EGK70600.1"/>
    </source>
</evidence>
<sequence length="141" mass="15420">MMRYAHSIVLLVAWLLAGGGAHAAGLAVIVHASSSVEAMTREEVSHLFLGRIKTLPSGESAVVLDCLPQRDAFYRSLVGRGLPEINAYWARLRFAGRTQPPEQLQDGRAVLERVASEPGAIGYVDPVLIDRRVRAVLKLDY</sequence>
<keyword evidence="3" id="KW-1185">Reference proteome</keyword>
<protein>
    <recommendedName>
        <fullName evidence="4">Phosphate ABC transporter substrate-binding protein</fullName>
    </recommendedName>
</protein>
<dbReference type="eggNOG" id="COG0226">
    <property type="taxonomic scope" value="Bacteria"/>
</dbReference>
<evidence type="ECO:0008006" key="4">
    <source>
        <dbReference type="Google" id="ProtNLM"/>
    </source>
</evidence>
<gene>
    <name evidence="2" type="ORF">METUNv1_03161</name>
</gene>
<keyword evidence="1" id="KW-0732">Signal</keyword>
<proteinExistence type="predicted"/>
<feature type="signal peptide" evidence="1">
    <location>
        <begin position="1"/>
        <end position="23"/>
    </location>
</feature>
<dbReference type="Proteomes" id="UP000005019">
    <property type="component" value="Unassembled WGS sequence"/>
</dbReference>
<dbReference type="AlphaFoldDB" id="F5RFS4"/>
<reference evidence="2 3" key="1">
    <citation type="journal article" date="2011" name="J. Bacteriol.">
        <title>Genome sequence of Methyloversatilis universalis FAM5T, a methylotrophic representative of the order Rhodocyclales.</title>
        <authorList>
            <person name="Kittichotirat W."/>
            <person name="Good N.M."/>
            <person name="Hall R."/>
            <person name="Bringel F."/>
            <person name="Lajus A."/>
            <person name="Medigue C."/>
            <person name="Smalley N.E."/>
            <person name="Beck D."/>
            <person name="Bumgarner R."/>
            <person name="Vuilleumier S."/>
            <person name="Kalyuzhnaya M.G."/>
        </authorList>
    </citation>
    <scope>NUCLEOTIDE SEQUENCE [LARGE SCALE GENOMIC DNA]</scope>
    <source>
        <strain evidence="3">ATCC BAA-1314 / JCM 13912 / FAM5</strain>
    </source>
</reference>
<evidence type="ECO:0000313" key="3">
    <source>
        <dbReference type="Proteomes" id="UP000005019"/>
    </source>
</evidence>
<evidence type="ECO:0000256" key="1">
    <source>
        <dbReference type="SAM" id="SignalP"/>
    </source>
</evidence>
<dbReference type="STRING" id="1000565.METUNv1_03161"/>
<dbReference type="SUPFAM" id="SSF53850">
    <property type="entry name" value="Periplasmic binding protein-like II"/>
    <property type="match status" value="1"/>
</dbReference>
<organism evidence="2 3">
    <name type="scientific">Methyloversatilis universalis (strain ATCC BAA-1314 / DSM 25237 / JCM 13912 / CCUG 52030 / FAM5)</name>
    <dbReference type="NCBI Taxonomy" id="1000565"/>
    <lineage>
        <taxon>Bacteria</taxon>
        <taxon>Pseudomonadati</taxon>
        <taxon>Pseudomonadota</taxon>
        <taxon>Betaproteobacteria</taxon>
        <taxon>Nitrosomonadales</taxon>
        <taxon>Sterolibacteriaceae</taxon>
        <taxon>Methyloversatilis</taxon>
    </lineage>
</organism>
<name>F5RFS4_METUF</name>
<dbReference type="Gene3D" id="3.40.190.10">
    <property type="entry name" value="Periplasmic binding protein-like II"/>
    <property type="match status" value="1"/>
</dbReference>
<feature type="chain" id="PRO_5003331021" description="Phosphate ABC transporter substrate-binding protein" evidence="1">
    <location>
        <begin position="24"/>
        <end position="141"/>
    </location>
</feature>
<accession>F5RFS4</accession>
<dbReference type="EMBL" id="AFHG01000056">
    <property type="protein sequence ID" value="EGK70600.1"/>
    <property type="molecule type" value="Genomic_DNA"/>
</dbReference>